<dbReference type="VEuPathDB" id="FungiDB:ASPWEDRAFT_118398"/>
<dbReference type="Pfam" id="PF13193">
    <property type="entry name" value="AMP-binding_C"/>
    <property type="match status" value="1"/>
</dbReference>
<dbReference type="PANTHER" id="PTHR44845:SF6">
    <property type="entry name" value="BETA-ALANINE-ACTIVATING ENZYME"/>
    <property type="match status" value="1"/>
</dbReference>
<evidence type="ECO:0000259" key="4">
    <source>
        <dbReference type="PROSITE" id="PS50075"/>
    </source>
</evidence>
<dbReference type="PROSITE" id="PS00012">
    <property type="entry name" value="PHOSPHOPANTETHEINE"/>
    <property type="match status" value="1"/>
</dbReference>
<dbReference type="Gene3D" id="3.40.50.980">
    <property type="match status" value="2"/>
</dbReference>
<name>A0A1L9R7G7_ASPWE</name>
<keyword evidence="1" id="KW-0596">Phosphopantetheine</keyword>
<dbReference type="InterPro" id="IPR010080">
    <property type="entry name" value="Thioester_reductase-like_dom"/>
</dbReference>
<dbReference type="PROSITE" id="PS00455">
    <property type="entry name" value="AMP_BINDING"/>
    <property type="match status" value="1"/>
</dbReference>
<proteinExistence type="inferred from homology"/>
<evidence type="ECO:0000256" key="1">
    <source>
        <dbReference type="ARBA" id="ARBA00022450"/>
    </source>
</evidence>
<dbReference type="InterPro" id="IPR010071">
    <property type="entry name" value="AA_adenyl_dom"/>
</dbReference>
<dbReference type="InterPro" id="IPR020806">
    <property type="entry name" value="PKS_PP-bd"/>
</dbReference>
<dbReference type="Gene3D" id="3.40.50.720">
    <property type="entry name" value="NAD(P)-binding Rossmann-like Domain"/>
    <property type="match status" value="1"/>
</dbReference>
<dbReference type="InterPro" id="IPR045851">
    <property type="entry name" value="AMP-bd_C_sf"/>
</dbReference>
<feature type="domain" description="Carrier" evidence="4">
    <location>
        <begin position="514"/>
        <end position="589"/>
    </location>
</feature>
<evidence type="ECO:0000256" key="3">
    <source>
        <dbReference type="ARBA" id="ARBA00029454"/>
    </source>
</evidence>
<evidence type="ECO:0000256" key="2">
    <source>
        <dbReference type="ARBA" id="ARBA00022553"/>
    </source>
</evidence>
<evidence type="ECO:0000313" key="5">
    <source>
        <dbReference type="EMBL" id="OJJ30813.1"/>
    </source>
</evidence>
<keyword evidence="2" id="KW-0597">Phosphoprotein</keyword>
<dbReference type="RefSeq" id="XP_040684490.1">
    <property type="nucleotide sequence ID" value="XM_040828814.1"/>
</dbReference>
<dbReference type="SUPFAM" id="SSF56801">
    <property type="entry name" value="Acetyl-CoA synthetase-like"/>
    <property type="match status" value="1"/>
</dbReference>
<dbReference type="CDD" id="cd05930">
    <property type="entry name" value="A_NRPS"/>
    <property type="match status" value="1"/>
</dbReference>
<dbReference type="Gene3D" id="3.30.300.30">
    <property type="match status" value="1"/>
</dbReference>
<dbReference type="OrthoDB" id="408177at2759"/>
<dbReference type="Pfam" id="PF00550">
    <property type="entry name" value="PP-binding"/>
    <property type="match status" value="1"/>
</dbReference>
<organism evidence="5 6">
    <name type="scientific">Aspergillus wentii DTO 134E9</name>
    <dbReference type="NCBI Taxonomy" id="1073089"/>
    <lineage>
        <taxon>Eukaryota</taxon>
        <taxon>Fungi</taxon>
        <taxon>Dikarya</taxon>
        <taxon>Ascomycota</taxon>
        <taxon>Pezizomycotina</taxon>
        <taxon>Eurotiomycetes</taxon>
        <taxon>Eurotiomycetidae</taxon>
        <taxon>Eurotiales</taxon>
        <taxon>Aspergillaceae</taxon>
        <taxon>Aspergillus</taxon>
        <taxon>Aspergillus subgen. Cremei</taxon>
    </lineage>
</organism>
<dbReference type="CDD" id="cd05235">
    <property type="entry name" value="SDR_e1"/>
    <property type="match status" value="1"/>
</dbReference>
<dbReference type="GeneID" id="63744662"/>
<dbReference type="InterPro" id="IPR036736">
    <property type="entry name" value="ACP-like_sf"/>
</dbReference>
<dbReference type="InterPro" id="IPR000873">
    <property type="entry name" value="AMP-dep_synth/lig_dom"/>
</dbReference>
<comment type="similarity">
    <text evidence="3">Belongs to the NRP synthetase family.</text>
</comment>
<dbReference type="STRING" id="1073089.A0A1L9R7G7"/>
<dbReference type="GO" id="GO:0031177">
    <property type="term" value="F:phosphopantetheine binding"/>
    <property type="evidence" value="ECO:0007669"/>
    <property type="project" value="InterPro"/>
</dbReference>
<dbReference type="InterPro" id="IPR013120">
    <property type="entry name" value="FAR_NAD-bd"/>
</dbReference>
<dbReference type="NCBIfam" id="TIGR01733">
    <property type="entry name" value="AA-adenyl-dom"/>
    <property type="match status" value="1"/>
</dbReference>
<dbReference type="Gene3D" id="1.10.1200.10">
    <property type="entry name" value="ACP-like"/>
    <property type="match status" value="1"/>
</dbReference>
<evidence type="ECO:0000313" key="6">
    <source>
        <dbReference type="Proteomes" id="UP000184383"/>
    </source>
</evidence>
<dbReference type="InterPro" id="IPR025110">
    <property type="entry name" value="AMP-bd_C"/>
</dbReference>
<keyword evidence="6" id="KW-1185">Reference proteome</keyword>
<dbReference type="EMBL" id="KV878216">
    <property type="protein sequence ID" value="OJJ30813.1"/>
    <property type="molecule type" value="Genomic_DNA"/>
</dbReference>
<dbReference type="SMART" id="SM00823">
    <property type="entry name" value="PKS_PP"/>
    <property type="match status" value="1"/>
</dbReference>
<reference evidence="6" key="1">
    <citation type="journal article" date="2017" name="Genome Biol.">
        <title>Comparative genomics reveals high biological diversity and specific adaptations in the industrially and medically important fungal genus Aspergillus.</title>
        <authorList>
            <person name="de Vries R.P."/>
            <person name="Riley R."/>
            <person name="Wiebenga A."/>
            <person name="Aguilar-Osorio G."/>
            <person name="Amillis S."/>
            <person name="Uchima C.A."/>
            <person name="Anderluh G."/>
            <person name="Asadollahi M."/>
            <person name="Askin M."/>
            <person name="Barry K."/>
            <person name="Battaglia E."/>
            <person name="Bayram O."/>
            <person name="Benocci T."/>
            <person name="Braus-Stromeyer S.A."/>
            <person name="Caldana C."/>
            <person name="Canovas D."/>
            <person name="Cerqueira G.C."/>
            <person name="Chen F."/>
            <person name="Chen W."/>
            <person name="Choi C."/>
            <person name="Clum A."/>
            <person name="Dos Santos R.A."/>
            <person name="Damasio A.R."/>
            <person name="Diallinas G."/>
            <person name="Emri T."/>
            <person name="Fekete E."/>
            <person name="Flipphi M."/>
            <person name="Freyberg S."/>
            <person name="Gallo A."/>
            <person name="Gournas C."/>
            <person name="Habgood R."/>
            <person name="Hainaut M."/>
            <person name="Harispe M.L."/>
            <person name="Henrissat B."/>
            <person name="Hilden K.S."/>
            <person name="Hope R."/>
            <person name="Hossain A."/>
            <person name="Karabika E."/>
            <person name="Karaffa L."/>
            <person name="Karanyi Z."/>
            <person name="Krasevec N."/>
            <person name="Kuo A."/>
            <person name="Kusch H."/>
            <person name="LaButti K."/>
            <person name="Lagendijk E.L."/>
            <person name="Lapidus A."/>
            <person name="Levasseur A."/>
            <person name="Lindquist E."/>
            <person name="Lipzen A."/>
            <person name="Logrieco A.F."/>
            <person name="MacCabe A."/>
            <person name="Maekelae M.R."/>
            <person name="Malavazi I."/>
            <person name="Melin P."/>
            <person name="Meyer V."/>
            <person name="Mielnichuk N."/>
            <person name="Miskei M."/>
            <person name="Molnar A.P."/>
            <person name="Mule G."/>
            <person name="Ngan C.Y."/>
            <person name="Orejas M."/>
            <person name="Orosz E."/>
            <person name="Ouedraogo J.P."/>
            <person name="Overkamp K.M."/>
            <person name="Park H.-S."/>
            <person name="Perrone G."/>
            <person name="Piumi F."/>
            <person name="Punt P.J."/>
            <person name="Ram A.F."/>
            <person name="Ramon A."/>
            <person name="Rauscher S."/>
            <person name="Record E."/>
            <person name="Riano-Pachon D.M."/>
            <person name="Robert V."/>
            <person name="Roehrig J."/>
            <person name="Ruller R."/>
            <person name="Salamov A."/>
            <person name="Salih N.S."/>
            <person name="Samson R.A."/>
            <person name="Sandor E."/>
            <person name="Sanguinetti M."/>
            <person name="Schuetze T."/>
            <person name="Sepcic K."/>
            <person name="Shelest E."/>
            <person name="Sherlock G."/>
            <person name="Sophianopoulou V."/>
            <person name="Squina F.M."/>
            <person name="Sun H."/>
            <person name="Susca A."/>
            <person name="Todd R.B."/>
            <person name="Tsang A."/>
            <person name="Unkles S.E."/>
            <person name="van de Wiele N."/>
            <person name="van Rossen-Uffink D."/>
            <person name="Oliveira J.V."/>
            <person name="Vesth T.C."/>
            <person name="Visser J."/>
            <person name="Yu J.-H."/>
            <person name="Zhou M."/>
            <person name="Andersen M.R."/>
            <person name="Archer D.B."/>
            <person name="Baker S.E."/>
            <person name="Benoit I."/>
            <person name="Brakhage A.A."/>
            <person name="Braus G.H."/>
            <person name="Fischer R."/>
            <person name="Frisvad J.C."/>
            <person name="Goldman G.H."/>
            <person name="Houbraken J."/>
            <person name="Oakley B."/>
            <person name="Pocsi I."/>
            <person name="Scazzocchio C."/>
            <person name="Seiboth B."/>
            <person name="vanKuyk P.A."/>
            <person name="Wortman J."/>
            <person name="Dyer P.S."/>
            <person name="Grigoriev I.V."/>
        </authorList>
    </citation>
    <scope>NUCLEOTIDE SEQUENCE [LARGE SCALE GENOMIC DNA]</scope>
    <source>
        <strain evidence="6">DTO 134E9</strain>
    </source>
</reference>
<dbReference type="NCBIfam" id="TIGR01746">
    <property type="entry name" value="Thioester-redct"/>
    <property type="match status" value="1"/>
</dbReference>
<dbReference type="InterPro" id="IPR020845">
    <property type="entry name" value="AMP-binding_CS"/>
</dbReference>
<dbReference type="SUPFAM" id="SSF51735">
    <property type="entry name" value="NAD(P)-binding Rossmann-fold domains"/>
    <property type="match status" value="1"/>
</dbReference>
<dbReference type="SUPFAM" id="SSF47336">
    <property type="entry name" value="ACP-like"/>
    <property type="match status" value="1"/>
</dbReference>
<dbReference type="InterPro" id="IPR006162">
    <property type="entry name" value="Ppantetheine_attach_site"/>
</dbReference>
<dbReference type="PANTHER" id="PTHR44845">
    <property type="entry name" value="CARRIER DOMAIN-CONTAINING PROTEIN"/>
    <property type="match status" value="1"/>
</dbReference>
<dbReference type="InterPro" id="IPR036291">
    <property type="entry name" value="NAD(P)-bd_dom_sf"/>
</dbReference>
<dbReference type="PROSITE" id="PS50075">
    <property type="entry name" value="CARRIER"/>
    <property type="match status" value="1"/>
</dbReference>
<dbReference type="Gene3D" id="2.30.38.10">
    <property type="entry name" value="Luciferase, Domain 3"/>
    <property type="match status" value="1"/>
</dbReference>
<accession>A0A1L9R7G7</accession>
<sequence length="1010" mass="111408">MEQILCNNANAYPDTTAIVDHGRSYTYKDLMAAALALATDLHKQDMKPEEPVCVFLGPGAGQIVSQVAIIRAGGTCVPVDPSMPDARLHEMLADVETRLVLTTEDLASRVSNFNVILVDNVTREDIKHATGDGVHALAARPDSHRSHLLFTSGSTGKPKAVQIPARAIIHLATTSPIQLTNGDQVAEFNNSGFDLSLFEIWVPLLSGATIICIPKEVVTDPFAVGDFFTSNKVTAALIPTSLFILLATTSPCCFRALRHLVTAGERASSKAIRQVLESDSPPQNLWNAYGPTECTCYSTVARVTLAEAQTDSVNIGHPFGETKVYILTEDLKPVQDTETQGEICIAGPGVCLGYLNDPKANTNKIVEFSPEDMDPVLLCRTGDMGRWREVGKSMDYIGRIDDQIKLQGYRVELGDIEQTLEGHENVKQAVVLHAKEQGDRLVAVVVLQDSADSESTCLNRMRHWISDRLPHYMVPNEIKCIDKLPLNSRGKVDRNNLKGMVLNGPKQGRRETAPDANEAQTIFQSILNEILGIPDIEPDQSITELGLSSLGAARLLGRIKEEFGKPVSMVQLYQDPTIKGLAHFLDLDIEWNYGPSEILQLEADSKICDDLQANRTSQAVPDWMKEGRVFLTGATGFLGANLMSRLVQMENIKQVACLARSQGTSTAMERIESSLRKYRLWNDTVAEAIKKKAIVLDGDITQEQLGLEGADFQWLIDWTPAIIHAAAKVNWCAPYSAHFAPNVTGTRNVLSVALQGRCKSFHYVSSIDVWTVTGLILGTDRVSEDGPLKVHLASLPFDTGYAQSQWVVDEMVQRVRDRTGIPVTIYRPGFVVGDSKTAAGNPDDFFSRMVVGSIQLGYWPQLPEQNMEYVTSDYVCDGLLHIAANPDNLGKCFSLTAGDRALSTYMDTLGKFINQAGFPVHQIPFKDWVQKLQQWPGLGKSPLLSLMPLLTEPVLRGYTRLETSKFSPVYECTNTRKALKDSPGIHHIELTPELVRRFIQFWVEEGYHVV</sequence>
<dbReference type="Proteomes" id="UP000184383">
    <property type="component" value="Unassembled WGS sequence"/>
</dbReference>
<dbReference type="AlphaFoldDB" id="A0A1L9R7G7"/>
<dbReference type="InterPro" id="IPR009081">
    <property type="entry name" value="PP-bd_ACP"/>
</dbReference>
<gene>
    <name evidence="5" type="ORF">ASPWEDRAFT_118398</name>
</gene>
<dbReference type="Pfam" id="PF07993">
    <property type="entry name" value="NAD_binding_4"/>
    <property type="match status" value="1"/>
</dbReference>
<dbReference type="Pfam" id="PF00501">
    <property type="entry name" value="AMP-binding"/>
    <property type="match status" value="1"/>
</dbReference>
<protein>
    <recommendedName>
        <fullName evidence="4">Carrier domain-containing protein</fullName>
    </recommendedName>
</protein>